<dbReference type="Ensembl" id="ENSPCET00000018425.1">
    <property type="protein sequence ID" value="ENSPCEP00000017811.1"/>
    <property type="gene ID" value="ENSPCEG00000013948.1"/>
</dbReference>
<keyword evidence="1" id="KW-0472">Membrane</keyword>
<accession>A0A8C8S9X0</accession>
<reference evidence="2" key="2">
    <citation type="submission" date="2025-09" db="UniProtKB">
        <authorList>
            <consortium name="Ensembl"/>
        </authorList>
    </citation>
    <scope>IDENTIFICATION</scope>
</reference>
<proteinExistence type="predicted"/>
<evidence type="ECO:0000313" key="3">
    <source>
        <dbReference type="Proteomes" id="UP000694393"/>
    </source>
</evidence>
<keyword evidence="3" id="KW-1185">Reference proteome</keyword>
<feature type="transmembrane region" description="Helical" evidence="1">
    <location>
        <begin position="45"/>
        <end position="66"/>
    </location>
</feature>
<name>A0A8C8S9X0_9SAUR</name>
<protein>
    <submittedName>
        <fullName evidence="2">Uncharacterized protein</fullName>
    </submittedName>
</protein>
<keyword evidence="1" id="KW-1133">Transmembrane helix</keyword>
<dbReference type="AlphaFoldDB" id="A0A8C8S9X0"/>
<feature type="transmembrane region" description="Helical" evidence="1">
    <location>
        <begin position="12"/>
        <end position="33"/>
    </location>
</feature>
<organism evidence="2 3">
    <name type="scientific">Pelusios castaneus</name>
    <name type="common">West African mud turtle</name>
    <dbReference type="NCBI Taxonomy" id="367368"/>
    <lineage>
        <taxon>Eukaryota</taxon>
        <taxon>Metazoa</taxon>
        <taxon>Chordata</taxon>
        <taxon>Craniata</taxon>
        <taxon>Vertebrata</taxon>
        <taxon>Euteleostomi</taxon>
        <taxon>Archelosauria</taxon>
        <taxon>Testudinata</taxon>
        <taxon>Testudines</taxon>
        <taxon>Pleurodira</taxon>
        <taxon>Pelomedusidae</taxon>
        <taxon>Pelusios</taxon>
    </lineage>
</organism>
<evidence type="ECO:0000256" key="1">
    <source>
        <dbReference type="SAM" id="Phobius"/>
    </source>
</evidence>
<evidence type="ECO:0000313" key="2">
    <source>
        <dbReference type="Ensembl" id="ENSPCEP00000017811.1"/>
    </source>
</evidence>
<keyword evidence="1" id="KW-0812">Transmembrane</keyword>
<dbReference type="Proteomes" id="UP000694393">
    <property type="component" value="Unplaced"/>
</dbReference>
<reference evidence="2" key="1">
    <citation type="submission" date="2025-08" db="UniProtKB">
        <authorList>
            <consortium name="Ensembl"/>
        </authorList>
    </citation>
    <scope>IDENTIFICATION</scope>
</reference>
<sequence length="156" mass="16647">GGKQTAVKGRVHLSMCLSASPPVPVCLSICFSISMCLSASPPGPVCLSACVCLFICLSISMCLSSLPVPVCLSACVCLSRASLFLYACLHPFQFLSFCMSVSLHPLLYCYVPVCIPSTPVCLSIRFSLPFSVFRPPVPDTFSRGPCRADHVPRGSH</sequence>